<protein>
    <submittedName>
        <fullName evidence="1">Uncharacterized protein</fullName>
    </submittedName>
</protein>
<evidence type="ECO:0000313" key="2">
    <source>
        <dbReference type="Proteomes" id="UP001186974"/>
    </source>
</evidence>
<comment type="caution">
    <text evidence="1">The sequence shown here is derived from an EMBL/GenBank/DDBJ whole genome shotgun (WGS) entry which is preliminary data.</text>
</comment>
<sequence length="141" mass="14734">MVSLREIMQTRALLIGKGLVNANGGSVSPTDDFENSSSHMASMSPSSTDTASYTPTLSPQACPSPLATFLASTELPPTPIPALCDCMMQTLTCVANPNITRDDAISAISDVCDQQLIICLGINANITTGAYRAYSVCNITA</sequence>
<proteinExistence type="predicted"/>
<gene>
    <name evidence="1" type="ORF">LTS18_003889</name>
</gene>
<organism evidence="1 2">
    <name type="scientific">Coniosporium uncinatum</name>
    <dbReference type="NCBI Taxonomy" id="93489"/>
    <lineage>
        <taxon>Eukaryota</taxon>
        <taxon>Fungi</taxon>
        <taxon>Dikarya</taxon>
        <taxon>Ascomycota</taxon>
        <taxon>Pezizomycotina</taxon>
        <taxon>Dothideomycetes</taxon>
        <taxon>Dothideomycetes incertae sedis</taxon>
        <taxon>Coniosporium</taxon>
    </lineage>
</organism>
<accession>A0ACC3DT15</accession>
<dbReference type="Proteomes" id="UP001186974">
    <property type="component" value="Unassembled WGS sequence"/>
</dbReference>
<dbReference type="EMBL" id="JAWDJW010000916">
    <property type="protein sequence ID" value="KAK3079794.1"/>
    <property type="molecule type" value="Genomic_DNA"/>
</dbReference>
<feature type="non-terminal residue" evidence="1">
    <location>
        <position position="141"/>
    </location>
</feature>
<evidence type="ECO:0000313" key="1">
    <source>
        <dbReference type="EMBL" id="KAK3079794.1"/>
    </source>
</evidence>
<keyword evidence="2" id="KW-1185">Reference proteome</keyword>
<name>A0ACC3DT15_9PEZI</name>
<reference evidence="1" key="1">
    <citation type="submission" date="2024-09" db="EMBL/GenBank/DDBJ databases">
        <title>Black Yeasts Isolated from many extreme environments.</title>
        <authorList>
            <person name="Coleine C."/>
            <person name="Stajich J.E."/>
            <person name="Selbmann L."/>
        </authorList>
    </citation>
    <scope>NUCLEOTIDE SEQUENCE</scope>
    <source>
        <strain evidence="1">CCFEE 5737</strain>
    </source>
</reference>